<dbReference type="InterPro" id="IPR034660">
    <property type="entry name" value="DinB/YfiT-like"/>
</dbReference>
<accession>A0ABY9L0H8</accession>
<dbReference type="SUPFAM" id="SSF109854">
    <property type="entry name" value="DinB/YfiT-like putative metalloenzymes"/>
    <property type="match status" value="1"/>
</dbReference>
<proteinExistence type="predicted"/>
<gene>
    <name evidence="2" type="ORF">QR721_03585</name>
</gene>
<name>A0ABY9L0H8_9BACI</name>
<dbReference type="Pfam" id="PF12867">
    <property type="entry name" value="DinB_2"/>
    <property type="match status" value="1"/>
</dbReference>
<reference evidence="2" key="1">
    <citation type="submission" date="2023-06" db="EMBL/GenBank/DDBJ databases">
        <title>A Treasure from Seagulls: Isolation and Description of Aciduricobacillus qingdaonensis gen. nov., sp. nov., a Rare Obligately Uric Acid-utilizing Member in the Family Bacillaceae.</title>
        <authorList>
            <person name="Liu W."/>
            <person name="Wang B."/>
        </authorList>
    </citation>
    <scope>NUCLEOTIDE SEQUENCE</scope>
    <source>
        <strain evidence="2">44XB</strain>
    </source>
</reference>
<keyword evidence="3" id="KW-1185">Reference proteome</keyword>
<dbReference type="Gene3D" id="1.20.120.450">
    <property type="entry name" value="dinb family like domain"/>
    <property type="match status" value="1"/>
</dbReference>
<sequence length="174" mass="20494">MDFNIEEAVQILERTPKTLASFLAGLSVSWLHCDEGEDTWSSYEVIGHLIDGERNNWIPRLKHILQEGERNPFPPFDRFAHLQDDMKKPIEEKLAEFAELRKHNLRVLKEFRLNDEQLERTGFHPAFGIVKVRELISTWAVHDMTHMSQIVRVMSNRYEQEVGPWKAYLGILKR</sequence>
<dbReference type="Proteomes" id="UP001180087">
    <property type="component" value="Chromosome"/>
</dbReference>
<organism evidence="2 3">
    <name type="scientific">Aciduricibacillus chroicocephali</name>
    <dbReference type="NCBI Taxonomy" id="3054939"/>
    <lineage>
        <taxon>Bacteria</taxon>
        <taxon>Bacillati</taxon>
        <taxon>Bacillota</taxon>
        <taxon>Bacilli</taxon>
        <taxon>Bacillales</taxon>
        <taxon>Bacillaceae</taxon>
        <taxon>Aciduricibacillus</taxon>
    </lineage>
</organism>
<evidence type="ECO:0000313" key="3">
    <source>
        <dbReference type="Proteomes" id="UP001180087"/>
    </source>
</evidence>
<dbReference type="EMBL" id="CP129113">
    <property type="protein sequence ID" value="WLV25323.1"/>
    <property type="molecule type" value="Genomic_DNA"/>
</dbReference>
<dbReference type="RefSeq" id="WP_348029111.1">
    <property type="nucleotide sequence ID" value="NZ_CP129113.1"/>
</dbReference>
<evidence type="ECO:0000259" key="1">
    <source>
        <dbReference type="Pfam" id="PF12867"/>
    </source>
</evidence>
<protein>
    <submittedName>
        <fullName evidence="2">DinB family protein</fullName>
    </submittedName>
</protein>
<feature type="domain" description="DinB-like" evidence="1">
    <location>
        <begin position="12"/>
        <end position="150"/>
    </location>
</feature>
<evidence type="ECO:0000313" key="2">
    <source>
        <dbReference type="EMBL" id="WLV25323.1"/>
    </source>
</evidence>
<dbReference type="InterPro" id="IPR024775">
    <property type="entry name" value="DinB-like"/>
</dbReference>